<dbReference type="UniPathway" id="UPA00075">
    <property type="reaction ID" value="UER00336"/>
</dbReference>
<keyword evidence="7 13" id="KW-0456">Lyase</keyword>
<feature type="domain" description="Adenylosuccinate lyase PurB C-terminal" evidence="15">
    <location>
        <begin position="331"/>
        <end position="445"/>
    </location>
</feature>
<dbReference type="PRINTS" id="PR00149">
    <property type="entry name" value="FUMRATELYASE"/>
</dbReference>
<dbReference type="InterPro" id="IPR013539">
    <property type="entry name" value="PurB_C"/>
</dbReference>
<reference evidence="16 17" key="1">
    <citation type="submission" date="2020-08" db="EMBL/GenBank/DDBJ databases">
        <title>Genomic Encyclopedia of Type Strains, Phase IV (KMG-IV): sequencing the most valuable type-strain genomes for metagenomic binning, comparative biology and taxonomic classification.</title>
        <authorList>
            <person name="Goeker M."/>
        </authorList>
    </citation>
    <scope>NUCLEOTIDE SEQUENCE [LARGE SCALE GENOMIC DNA]</scope>
    <source>
        <strain evidence="16 17">DSM 106739</strain>
    </source>
</reference>
<evidence type="ECO:0000313" key="16">
    <source>
        <dbReference type="EMBL" id="MBB4012697.1"/>
    </source>
</evidence>
<dbReference type="GO" id="GO:0006189">
    <property type="term" value="P:'de novo' IMP biosynthetic process"/>
    <property type="evidence" value="ECO:0007669"/>
    <property type="project" value="UniProtKB-UniPathway"/>
</dbReference>
<evidence type="ECO:0000256" key="13">
    <source>
        <dbReference type="RuleBase" id="RU361172"/>
    </source>
</evidence>
<organism evidence="16 17">
    <name type="scientific">Niveibacterium umoris</name>
    <dbReference type="NCBI Taxonomy" id="1193620"/>
    <lineage>
        <taxon>Bacteria</taxon>
        <taxon>Pseudomonadati</taxon>
        <taxon>Pseudomonadota</taxon>
        <taxon>Betaproteobacteria</taxon>
        <taxon>Rhodocyclales</taxon>
        <taxon>Rhodocyclaceae</taxon>
        <taxon>Niveibacterium</taxon>
    </lineage>
</organism>
<evidence type="ECO:0000256" key="3">
    <source>
        <dbReference type="ARBA" id="ARBA00008273"/>
    </source>
</evidence>
<keyword evidence="6 13" id="KW-0658">Purine biosynthesis</keyword>
<dbReference type="Proteomes" id="UP000561045">
    <property type="component" value="Unassembled WGS sequence"/>
</dbReference>
<evidence type="ECO:0000256" key="2">
    <source>
        <dbReference type="ARBA" id="ARBA00004734"/>
    </source>
</evidence>
<sequence>MTTTPLTALSPLDGRYAGKVDGLRPHFSEFGLIRNRVRVEIEWLKALAAEPHIAEAAAFSPATIAELDAVIANFSVADAEAVKEIEATTNHDVKAMEYWLKKRFADNAEVMKVTEFIHFGCTSEDINNVSHALMLAEAREAVLLPAFDKVVDRFVALAHQHAELPMLSRTHGQTASPTTLGKEMANIAYRLRRARKAFAAVEMTAKFNGAVGNYNAHLSAYPDFDWAAFNQRFIESLGLVFNPYTIQIEPHDSMAELFDAIGRGNTMLIDACRDIWMYISLGYFKQKLKAGEVGSSTMPHKVNPIDFENAEGNFGVANAVLRHFSEKLPISRMQRDLTDSTVLRNMGIGIGHTVLGLESCLRGLNKLEADPAKLAADLDAAWEVLAEPIQTVMRRYAVPNPYEQLKALTRGTGITKAALQDFVKTLAIPEADKQRLLDMTPGSYIGEAAALAKKI</sequence>
<dbReference type="InterPro" id="IPR008948">
    <property type="entry name" value="L-Aspartase-like"/>
</dbReference>
<dbReference type="NCBIfam" id="NF006764">
    <property type="entry name" value="PRK09285.1"/>
    <property type="match status" value="1"/>
</dbReference>
<accession>A0A840BQK4</accession>
<dbReference type="Gene3D" id="1.20.200.10">
    <property type="entry name" value="Fumarase/aspartase (Central domain)"/>
    <property type="match status" value="1"/>
</dbReference>
<dbReference type="GO" id="GO:0004018">
    <property type="term" value="F:N6-(1,2-dicarboxyethyl)AMP AMP-lyase (fumarate-forming) activity"/>
    <property type="evidence" value="ECO:0007669"/>
    <property type="project" value="UniProtKB-UniRule"/>
</dbReference>
<evidence type="ECO:0000313" key="17">
    <source>
        <dbReference type="Proteomes" id="UP000561045"/>
    </source>
</evidence>
<evidence type="ECO:0000256" key="8">
    <source>
        <dbReference type="ARBA" id="ARBA00024477"/>
    </source>
</evidence>
<evidence type="ECO:0000256" key="11">
    <source>
        <dbReference type="ARBA" id="ARBA00049115"/>
    </source>
</evidence>
<comment type="pathway">
    <text evidence="1 13">Purine metabolism; IMP biosynthesis via de novo pathway; 5-amino-1-(5-phospho-D-ribosyl)imidazole-4-carboxamide from 5-amino-1-(5-phospho-D-ribosyl)imidazole-4-carboxylate: step 2/2.</text>
</comment>
<dbReference type="InterPro" id="IPR024083">
    <property type="entry name" value="Fumarase/histidase_N"/>
</dbReference>
<dbReference type="RefSeq" id="WP_183634479.1">
    <property type="nucleotide sequence ID" value="NZ_BAABLE010000011.1"/>
</dbReference>
<evidence type="ECO:0000259" key="14">
    <source>
        <dbReference type="Pfam" id="PF00206"/>
    </source>
</evidence>
<dbReference type="InterPro" id="IPR000362">
    <property type="entry name" value="Fumarate_lyase_fam"/>
</dbReference>
<dbReference type="AlphaFoldDB" id="A0A840BQK4"/>
<comment type="catalytic activity">
    <reaction evidence="11">
        <text>N(6)-(1,2-dicarboxyethyl)-AMP = fumarate + AMP</text>
        <dbReference type="Rhea" id="RHEA:16853"/>
        <dbReference type="ChEBI" id="CHEBI:29806"/>
        <dbReference type="ChEBI" id="CHEBI:57567"/>
        <dbReference type="ChEBI" id="CHEBI:456215"/>
        <dbReference type="EC" id="4.3.2.2"/>
    </reaction>
    <physiologicalReaction direction="left-to-right" evidence="11">
        <dbReference type="Rhea" id="RHEA:16854"/>
    </physiologicalReaction>
</comment>
<dbReference type="EC" id="4.3.2.2" evidence="4 12"/>
<comment type="catalytic activity">
    <reaction evidence="8">
        <text>(2S)-2-[5-amino-1-(5-phospho-beta-D-ribosyl)imidazole-4-carboxamido]succinate = 5-amino-1-(5-phospho-beta-D-ribosyl)imidazole-4-carboxamide + fumarate</text>
        <dbReference type="Rhea" id="RHEA:23920"/>
        <dbReference type="ChEBI" id="CHEBI:29806"/>
        <dbReference type="ChEBI" id="CHEBI:58443"/>
        <dbReference type="ChEBI" id="CHEBI:58475"/>
        <dbReference type="EC" id="4.3.2.2"/>
    </reaction>
    <physiologicalReaction direction="left-to-right" evidence="8">
        <dbReference type="Rhea" id="RHEA:23921"/>
    </physiologicalReaction>
</comment>
<dbReference type="Pfam" id="PF00206">
    <property type="entry name" value="Lyase_1"/>
    <property type="match status" value="1"/>
</dbReference>
<dbReference type="PANTHER" id="PTHR43411:SF1">
    <property type="entry name" value="ADENYLOSUCCINATE LYASE"/>
    <property type="match status" value="1"/>
</dbReference>
<proteinExistence type="inferred from homology"/>
<dbReference type="PANTHER" id="PTHR43411">
    <property type="entry name" value="ADENYLOSUCCINATE LYASE"/>
    <property type="match status" value="1"/>
</dbReference>
<evidence type="ECO:0000256" key="9">
    <source>
        <dbReference type="ARBA" id="ARBA00025012"/>
    </source>
</evidence>
<evidence type="ECO:0000256" key="6">
    <source>
        <dbReference type="ARBA" id="ARBA00022755"/>
    </source>
</evidence>
<evidence type="ECO:0000256" key="10">
    <source>
        <dbReference type="ARBA" id="ARBA00030717"/>
    </source>
</evidence>
<dbReference type="FunFam" id="1.20.200.10:FF:000004">
    <property type="entry name" value="Adenylosuccinate lyase"/>
    <property type="match status" value="1"/>
</dbReference>
<evidence type="ECO:0000259" key="15">
    <source>
        <dbReference type="Pfam" id="PF08328"/>
    </source>
</evidence>
<dbReference type="InterPro" id="IPR047136">
    <property type="entry name" value="PurB_bact"/>
</dbReference>
<dbReference type="EMBL" id="JACIET010000001">
    <property type="protein sequence ID" value="MBB4012697.1"/>
    <property type="molecule type" value="Genomic_DNA"/>
</dbReference>
<dbReference type="Gene3D" id="1.10.40.30">
    <property type="entry name" value="Fumarase/aspartase (C-terminal domain)"/>
    <property type="match status" value="1"/>
</dbReference>
<dbReference type="NCBIfam" id="TIGR00928">
    <property type="entry name" value="purB"/>
    <property type="match status" value="1"/>
</dbReference>
<dbReference type="CDD" id="cd01598">
    <property type="entry name" value="PurB"/>
    <property type="match status" value="1"/>
</dbReference>
<keyword evidence="17" id="KW-1185">Reference proteome</keyword>
<feature type="domain" description="Fumarate lyase N-terminal" evidence="14">
    <location>
        <begin position="14"/>
        <end position="312"/>
    </location>
</feature>
<comment type="similarity">
    <text evidence="3 13">Belongs to the lyase 1 family. Adenylosuccinate lyase subfamily.</text>
</comment>
<evidence type="ECO:0000256" key="7">
    <source>
        <dbReference type="ARBA" id="ARBA00023239"/>
    </source>
</evidence>
<dbReference type="Pfam" id="PF08328">
    <property type="entry name" value="ASL_C"/>
    <property type="match status" value="1"/>
</dbReference>
<dbReference type="InterPro" id="IPR020557">
    <property type="entry name" value="Fumarate_lyase_CS"/>
</dbReference>
<comment type="function">
    <text evidence="9">Catalyzes two reactions in de novo purine nucleotide biosynthesis. Catalyzes the breakdown of 5-aminoimidazole- (N-succinylocarboxamide) ribotide (SAICAR or 2-[5-amino-1-(5-phospho-beta-D-ribosyl)imidazole-4-carboxamido]succinate) to 5-aminoimidazole-4-carboxamide ribotide (AICAR or 5-amino-1-(5-phospho-beta-D-ribosyl)imidazole-4-carboxamide) and fumarate, and of adenylosuccinate (ADS or N(6)-(1,2-dicarboxyethyl)-AMP) to adenosine monophosphate (AMP) and fumarate.</text>
</comment>
<gene>
    <name evidence="16" type="ORF">GGR36_002005</name>
</gene>
<name>A0A840BQK4_9RHOO</name>
<dbReference type="Gene3D" id="1.10.275.10">
    <property type="entry name" value="Fumarase/aspartase (N-terminal domain)"/>
    <property type="match status" value="1"/>
</dbReference>
<dbReference type="InterPro" id="IPR004769">
    <property type="entry name" value="Pur_lyase"/>
</dbReference>
<dbReference type="PROSITE" id="PS00163">
    <property type="entry name" value="FUMARATE_LYASES"/>
    <property type="match status" value="1"/>
</dbReference>
<evidence type="ECO:0000256" key="4">
    <source>
        <dbReference type="ARBA" id="ARBA00012339"/>
    </source>
</evidence>
<dbReference type="InterPro" id="IPR022761">
    <property type="entry name" value="Fumarate_lyase_N"/>
</dbReference>
<evidence type="ECO:0000256" key="5">
    <source>
        <dbReference type="ARBA" id="ARBA00017058"/>
    </source>
</evidence>
<protein>
    <recommendedName>
        <fullName evidence="5 12">Adenylosuccinate lyase</fullName>
        <shortName evidence="13">ASL</shortName>
        <ecNumber evidence="4 12">4.3.2.2</ecNumber>
    </recommendedName>
    <alternativeName>
        <fullName evidence="10 13">Adenylosuccinase</fullName>
    </alternativeName>
</protein>
<evidence type="ECO:0000256" key="12">
    <source>
        <dbReference type="NCBIfam" id="TIGR00928"/>
    </source>
</evidence>
<dbReference type="SUPFAM" id="SSF48557">
    <property type="entry name" value="L-aspartase-like"/>
    <property type="match status" value="1"/>
</dbReference>
<comment type="caution">
    <text evidence="16">The sequence shown here is derived from an EMBL/GenBank/DDBJ whole genome shotgun (WGS) entry which is preliminary data.</text>
</comment>
<evidence type="ECO:0000256" key="1">
    <source>
        <dbReference type="ARBA" id="ARBA00004706"/>
    </source>
</evidence>
<dbReference type="UniPathway" id="UPA00074">
    <property type="reaction ID" value="UER00132"/>
</dbReference>
<dbReference type="GO" id="GO:0044208">
    <property type="term" value="P:'de novo' AMP biosynthetic process"/>
    <property type="evidence" value="ECO:0007669"/>
    <property type="project" value="UniProtKB-UniPathway"/>
</dbReference>
<comment type="pathway">
    <text evidence="2 13">Purine metabolism; AMP biosynthesis via de novo pathway; AMP from IMP: step 2/2.</text>
</comment>